<dbReference type="EMBL" id="FQXM01000022">
    <property type="protein sequence ID" value="SHH93592.1"/>
    <property type="molecule type" value="Genomic_DNA"/>
</dbReference>
<evidence type="ECO:0000313" key="1">
    <source>
        <dbReference type="EMBL" id="SHH93592.1"/>
    </source>
</evidence>
<name>A0A1M5X1V9_9CLOT</name>
<proteinExistence type="predicted"/>
<accession>A0A1M5X1V9</accession>
<keyword evidence="2" id="KW-1185">Reference proteome</keyword>
<gene>
    <name evidence="1" type="ORF">SAMN02745207_03274</name>
</gene>
<sequence length="307" mass="34798">MKGISDIEFFDDESIKCCTLNKKNEIDTSYGKLVPQYDESAERHKFINSISFYNNGNIKSIALQNQISIKTLSGVFKAEYLTFYEDGSLKKIFPLNGKLSGYWTEENEYSLAENMDIQLSIGKYTFKLININFYPSNAVKSITLWPKESVLIETPLGKINTRIGVSFYENGKIASIEPSDPVTVETKIGKLKAYDSIALGIHGENNSLKFSENRQVLALTTISNRIEIEDKYGNNKSYEPSYRQSMCSDNEKEIVPLKIEFTNYSVIFNSNSDDEFNLDECKFNITQLEVDYSKIRIGCTGCSGCSH</sequence>
<reference evidence="1 2" key="1">
    <citation type="submission" date="2016-11" db="EMBL/GenBank/DDBJ databases">
        <authorList>
            <person name="Jaros S."/>
            <person name="Januszkiewicz K."/>
            <person name="Wedrychowicz H."/>
        </authorList>
    </citation>
    <scope>NUCLEOTIDE SEQUENCE [LARGE SCALE GENOMIC DNA]</scope>
    <source>
        <strain evidence="1 2">DSM 8605</strain>
    </source>
</reference>
<evidence type="ECO:0000313" key="2">
    <source>
        <dbReference type="Proteomes" id="UP000184447"/>
    </source>
</evidence>
<dbReference type="Proteomes" id="UP000184447">
    <property type="component" value="Unassembled WGS sequence"/>
</dbReference>
<dbReference type="STRING" id="1121316.SAMN02745207_03274"/>
<organism evidence="1 2">
    <name type="scientific">Clostridium grantii DSM 8605</name>
    <dbReference type="NCBI Taxonomy" id="1121316"/>
    <lineage>
        <taxon>Bacteria</taxon>
        <taxon>Bacillati</taxon>
        <taxon>Bacillota</taxon>
        <taxon>Clostridia</taxon>
        <taxon>Eubacteriales</taxon>
        <taxon>Clostridiaceae</taxon>
        <taxon>Clostridium</taxon>
    </lineage>
</organism>
<dbReference type="OrthoDB" id="594021at2"/>
<dbReference type="AlphaFoldDB" id="A0A1M5X1V9"/>
<protein>
    <submittedName>
        <fullName evidence="1">Uncharacterized protein</fullName>
    </submittedName>
</protein>
<dbReference type="RefSeq" id="WP_084133627.1">
    <property type="nucleotide sequence ID" value="NZ_FQXM01000022.1"/>
</dbReference>